<dbReference type="EMBL" id="VLNR01000036">
    <property type="protein sequence ID" value="TSE07183.1"/>
    <property type="molecule type" value="Genomic_DNA"/>
</dbReference>
<organism evidence="1 2">
    <name type="scientific">Aquimarina algiphila</name>
    <dbReference type="NCBI Taxonomy" id="2047982"/>
    <lineage>
        <taxon>Bacteria</taxon>
        <taxon>Pseudomonadati</taxon>
        <taxon>Bacteroidota</taxon>
        <taxon>Flavobacteriia</taxon>
        <taxon>Flavobacteriales</taxon>
        <taxon>Flavobacteriaceae</taxon>
        <taxon>Aquimarina</taxon>
    </lineage>
</organism>
<accession>A0A554VHX8</accession>
<keyword evidence="2" id="KW-1185">Reference proteome</keyword>
<dbReference type="Proteomes" id="UP000318833">
    <property type="component" value="Unassembled WGS sequence"/>
</dbReference>
<proteinExistence type="predicted"/>
<evidence type="ECO:0000313" key="1">
    <source>
        <dbReference type="EMBL" id="TSE07183.1"/>
    </source>
</evidence>
<gene>
    <name evidence="1" type="ORF">FOF46_16820</name>
</gene>
<dbReference type="AlphaFoldDB" id="A0A554VHX8"/>
<reference evidence="1 2" key="1">
    <citation type="submission" date="2019-07" db="EMBL/GenBank/DDBJ databases">
        <title>The draft genome sequence of Aquimarina algiphila M91.</title>
        <authorList>
            <person name="Meng X."/>
        </authorList>
    </citation>
    <scope>NUCLEOTIDE SEQUENCE [LARGE SCALE GENOMIC DNA]</scope>
    <source>
        <strain evidence="1 2">M91</strain>
    </source>
</reference>
<comment type="caution">
    <text evidence="1">The sequence shown here is derived from an EMBL/GenBank/DDBJ whole genome shotgun (WGS) entry which is preliminary data.</text>
</comment>
<sequence>MSQDLIGKLKIYYSRSIALSKTLGIFIPDLLDFHDGEIKDENNPIKGYYKSKITSLKKNDPKHNMLKELLSIEFEKAQLYTPSNLDKIKENDVKLNIQREEILSISYDELCNKKIVQNPFVNTYESSWEFINNATEKKFSTIEMKGDYYFVFQLTGMFDRETQTSILEFPLHKLEYYFLQLSETPVVLIEVINEFKKVFDINDLKEENTLNNEIKTMIRKLLFRKFLIFYKEEEYSILKNLSLQRRHSFSS</sequence>
<dbReference type="RefSeq" id="WP_143917257.1">
    <property type="nucleotide sequence ID" value="NZ_CANMIK010000003.1"/>
</dbReference>
<evidence type="ECO:0000313" key="2">
    <source>
        <dbReference type="Proteomes" id="UP000318833"/>
    </source>
</evidence>
<name>A0A554VHX8_9FLAO</name>
<protein>
    <submittedName>
        <fullName evidence="1">Uncharacterized protein</fullName>
    </submittedName>
</protein>